<evidence type="ECO:0000313" key="1">
    <source>
        <dbReference type="EMBL" id="OXA37246.1"/>
    </source>
</evidence>
<dbReference type="Proteomes" id="UP000198287">
    <property type="component" value="Unassembled WGS sequence"/>
</dbReference>
<keyword evidence="2" id="KW-1185">Reference proteome</keyword>
<name>A0A226CYY3_FOLCA</name>
<reference evidence="1 2" key="1">
    <citation type="submission" date="2015-12" db="EMBL/GenBank/DDBJ databases">
        <title>The genome of Folsomia candida.</title>
        <authorList>
            <person name="Faddeeva A."/>
            <person name="Derks M.F."/>
            <person name="Anvar Y."/>
            <person name="Smit S."/>
            <person name="Van Straalen N."/>
            <person name="Roelofs D."/>
        </authorList>
    </citation>
    <scope>NUCLEOTIDE SEQUENCE [LARGE SCALE GENOMIC DNA]</scope>
    <source>
        <strain evidence="1 2">VU population</strain>
        <tissue evidence="1">Whole body</tissue>
    </source>
</reference>
<dbReference type="EMBL" id="LNIX01000061">
    <property type="protein sequence ID" value="OXA37246.1"/>
    <property type="molecule type" value="Genomic_DNA"/>
</dbReference>
<evidence type="ECO:0000313" key="2">
    <source>
        <dbReference type="Proteomes" id="UP000198287"/>
    </source>
</evidence>
<proteinExistence type="predicted"/>
<gene>
    <name evidence="1" type="ORF">Fcan01_28004</name>
</gene>
<organism evidence="1 2">
    <name type="scientific">Folsomia candida</name>
    <name type="common">Springtail</name>
    <dbReference type="NCBI Taxonomy" id="158441"/>
    <lineage>
        <taxon>Eukaryota</taxon>
        <taxon>Metazoa</taxon>
        <taxon>Ecdysozoa</taxon>
        <taxon>Arthropoda</taxon>
        <taxon>Hexapoda</taxon>
        <taxon>Collembola</taxon>
        <taxon>Entomobryomorpha</taxon>
        <taxon>Isotomoidea</taxon>
        <taxon>Isotomidae</taxon>
        <taxon>Proisotominae</taxon>
        <taxon>Folsomia</taxon>
    </lineage>
</organism>
<comment type="caution">
    <text evidence="1">The sequence shown here is derived from an EMBL/GenBank/DDBJ whole genome shotgun (WGS) entry which is preliminary data.</text>
</comment>
<sequence length="466" mass="53317">MDLVKLVDNAVPEHRRGIYFRKPPVPDFCKSTARLSSSHRGNKDADLMKRAFYGLVRDIPSTTEAIDLLYNNIEEMSDDDEPSPLPPFDLVPLTRRERCQALEVIWAYGDEGVEIEGTKWKFLWKPAVAKGWGQGVGRAWDLLFVRYSDTSASDRVMCTYNDCYCTTGTNSQDEQPKCLEHLGLNLGFCVMKFEGKVNNSVVSVGHTLKSFKYENDRKKIQNFETTITFSPRDYLPAGVEDNLAREFFGIAEEAETRLAILQTVSLLQMLAKPEVKCSTASVSFANAREREILEEMRKIGLELRITSICNRKSFYENEPFPYGRRAEEGENLTSLIDKEHGALYIACDHQIWYGGQTKNINGMYALHTQNDTVNSYQQTYGKVSKIPLASVPKNQLFKFEAHLHISLFIASLLRLKNPFRANLAKFHPYCLNKMTMTKHFDEHSWRLIQQFLLREFAVGVELVDIS</sequence>
<accession>A0A226CYY3</accession>
<dbReference type="AlphaFoldDB" id="A0A226CYY3"/>
<protein>
    <submittedName>
        <fullName evidence="1">Uncharacterized protein</fullName>
    </submittedName>
</protein>